<gene>
    <name evidence="1" type="ORF">H9874_09750</name>
</gene>
<sequence length="62" mass="7060">MRALGLHPERDEESRAFIQAALATSGWIAGRELKDQPQSFTEQFGYAQSYFGSAFQSDRYLQ</sequence>
<reference evidence="1" key="2">
    <citation type="submission" date="2021-04" db="EMBL/GenBank/DDBJ databases">
        <authorList>
            <person name="Gilroy R."/>
        </authorList>
    </citation>
    <scope>NUCLEOTIDE SEQUENCE</scope>
    <source>
        <strain evidence="1">ChiSxjej5B17-1746</strain>
    </source>
</reference>
<feature type="non-terminal residue" evidence="1">
    <location>
        <position position="62"/>
    </location>
</feature>
<protein>
    <submittedName>
        <fullName evidence="1">Uncharacterized protein</fullName>
    </submittedName>
</protein>
<accession>A0A9D1U975</accession>
<organism evidence="1 2">
    <name type="scientific">Candidatus Bilophila faecipullorum</name>
    <dbReference type="NCBI Taxonomy" id="2838482"/>
    <lineage>
        <taxon>Bacteria</taxon>
        <taxon>Pseudomonadati</taxon>
        <taxon>Thermodesulfobacteriota</taxon>
        <taxon>Desulfovibrionia</taxon>
        <taxon>Desulfovibrionales</taxon>
        <taxon>Desulfovibrionaceae</taxon>
        <taxon>Bilophila</taxon>
    </lineage>
</organism>
<name>A0A9D1U975_9BACT</name>
<proteinExistence type="predicted"/>
<comment type="caution">
    <text evidence="1">The sequence shown here is derived from an EMBL/GenBank/DDBJ whole genome shotgun (WGS) entry which is preliminary data.</text>
</comment>
<dbReference type="EMBL" id="DXGI01000365">
    <property type="protein sequence ID" value="HIW79409.1"/>
    <property type="molecule type" value="Genomic_DNA"/>
</dbReference>
<evidence type="ECO:0000313" key="2">
    <source>
        <dbReference type="Proteomes" id="UP000824264"/>
    </source>
</evidence>
<dbReference type="AlphaFoldDB" id="A0A9D1U975"/>
<evidence type="ECO:0000313" key="1">
    <source>
        <dbReference type="EMBL" id="HIW79409.1"/>
    </source>
</evidence>
<dbReference type="Proteomes" id="UP000824264">
    <property type="component" value="Unassembled WGS sequence"/>
</dbReference>
<reference evidence="1" key="1">
    <citation type="journal article" date="2021" name="PeerJ">
        <title>Extensive microbial diversity within the chicken gut microbiome revealed by metagenomics and culture.</title>
        <authorList>
            <person name="Gilroy R."/>
            <person name="Ravi A."/>
            <person name="Getino M."/>
            <person name="Pursley I."/>
            <person name="Horton D.L."/>
            <person name="Alikhan N.F."/>
            <person name="Baker D."/>
            <person name="Gharbi K."/>
            <person name="Hall N."/>
            <person name="Watson M."/>
            <person name="Adriaenssens E.M."/>
            <person name="Foster-Nyarko E."/>
            <person name="Jarju S."/>
            <person name="Secka A."/>
            <person name="Antonio M."/>
            <person name="Oren A."/>
            <person name="Chaudhuri R.R."/>
            <person name="La Ragione R."/>
            <person name="Hildebrand F."/>
            <person name="Pallen M.J."/>
        </authorList>
    </citation>
    <scope>NUCLEOTIDE SEQUENCE</scope>
    <source>
        <strain evidence="1">ChiSxjej5B17-1746</strain>
    </source>
</reference>